<gene>
    <name evidence="1" type="ORF">VCHENC02_1996</name>
</gene>
<evidence type="ECO:0000313" key="2">
    <source>
        <dbReference type="Proteomes" id="UP000008367"/>
    </source>
</evidence>
<dbReference type="EMBL" id="AJSR01000732">
    <property type="protein sequence ID" value="EKM32450.1"/>
    <property type="molecule type" value="Genomic_DNA"/>
</dbReference>
<protein>
    <submittedName>
        <fullName evidence="1">Uncharacterized protein</fullName>
    </submittedName>
</protein>
<feature type="non-terminal residue" evidence="1">
    <location>
        <position position="44"/>
    </location>
</feature>
<sequence>MSKFDFFRYFDRDVHCFWCVIFLREQQTDIPNVVFIFLSASLSI</sequence>
<dbReference type="Proteomes" id="UP000008367">
    <property type="component" value="Unassembled WGS sequence"/>
</dbReference>
<accession>A0A454D1A3</accession>
<name>A0A454D1A3_VIBHA</name>
<comment type="caution">
    <text evidence="1">The sequence shown here is derived from an EMBL/GenBank/DDBJ whole genome shotgun (WGS) entry which is preliminary data.</text>
</comment>
<reference evidence="1 2" key="1">
    <citation type="submission" date="2012-10" db="EMBL/GenBank/DDBJ databases">
        <title>Genome sequence of Vibrio Cholerae HENC-02.</title>
        <authorList>
            <person name="Eppinger M."/>
            <person name="Hasan N.A."/>
            <person name="Sengamalay N."/>
            <person name="Hine E."/>
            <person name="Su Q."/>
            <person name="Daugherty S.C."/>
            <person name="Young S."/>
            <person name="Sadzewicz L."/>
            <person name="Tallon L."/>
            <person name="Cebula T.A."/>
            <person name="Ravel J."/>
            <person name="Colwell R.R."/>
        </authorList>
    </citation>
    <scope>NUCLEOTIDE SEQUENCE [LARGE SCALE GENOMIC DNA]</scope>
    <source>
        <strain evidence="1 2">HENC-02</strain>
    </source>
</reference>
<dbReference type="AlphaFoldDB" id="A0A454D1A3"/>
<evidence type="ECO:0000313" key="1">
    <source>
        <dbReference type="EMBL" id="EKM32450.1"/>
    </source>
</evidence>
<organism evidence="1 2">
    <name type="scientific">Vibrio harveyi</name>
    <name type="common">Beneckea harveyi</name>
    <dbReference type="NCBI Taxonomy" id="669"/>
    <lineage>
        <taxon>Bacteria</taxon>
        <taxon>Pseudomonadati</taxon>
        <taxon>Pseudomonadota</taxon>
        <taxon>Gammaproteobacteria</taxon>
        <taxon>Vibrionales</taxon>
        <taxon>Vibrionaceae</taxon>
        <taxon>Vibrio</taxon>
    </lineage>
</organism>
<proteinExistence type="predicted"/>